<evidence type="ECO:0000313" key="1">
    <source>
        <dbReference type="EMBL" id="CAB4553526.1"/>
    </source>
</evidence>
<dbReference type="AlphaFoldDB" id="A0A6J6CQQ2"/>
<gene>
    <name evidence="1" type="ORF">UFOPK1358_01776</name>
</gene>
<accession>A0A6J6CQQ2</accession>
<dbReference type="EMBL" id="CAEZSF010000229">
    <property type="protein sequence ID" value="CAB4553526.1"/>
    <property type="molecule type" value="Genomic_DNA"/>
</dbReference>
<protein>
    <submittedName>
        <fullName evidence="1">Unannotated protein</fullName>
    </submittedName>
</protein>
<reference evidence="1" key="1">
    <citation type="submission" date="2020-05" db="EMBL/GenBank/DDBJ databases">
        <authorList>
            <person name="Chiriac C."/>
            <person name="Salcher M."/>
            <person name="Ghai R."/>
            <person name="Kavagutti S V."/>
        </authorList>
    </citation>
    <scope>NUCLEOTIDE SEQUENCE</scope>
</reference>
<sequence>MHQAVRHIVVQVVYPKGFFDSLDTLGKREDNFLFLINLVVDVTVQRTRNLSELVIELRRITDATRDDKRGASLINED</sequence>
<organism evidence="1">
    <name type="scientific">freshwater metagenome</name>
    <dbReference type="NCBI Taxonomy" id="449393"/>
    <lineage>
        <taxon>unclassified sequences</taxon>
        <taxon>metagenomes</taxon>
        <taxon>ecological metagenomes</taxon>
    </lineage>
</organism>
<name>A0A6J6CQQ2_9ZZZZ</name>
<proteinExistence type="predicted"/>